<dbReference type="RefSeq" id="WP_183547436.1">
    <property type="nucleotide sequence ID" value="NZ_JACHIQ010000003.1"/>
</dbReference>
<evidence type="ECO:0000313" key="2">
    <source>
        <dbReference type="Proteomes" id="UP000584706"/>
    </source>
</evidence>
<dbReference type="SUPFAM" id="SSF46785">
    <property type="entry name" value="Winged helix' DNA-binding domain"/>
    <property type="match status" value="1"/>
</dbReference>
<accession>A0A7J9S669</accession>
<dbReference type="AlphaFoldDB" id="A0A7J9S669"/>
<dbReference type="GO" id="GO:0003677">
    <property type="term" value="F:DNA binding"/>
    <property type="evidence" value="ECO:0007669"/>
    <property type="project" value="UniProtKB-KW"/>
</dbReference>
<protein>
    <submittedName>
        <fullName evidence="1">DNA-binding HxlR family transcriptional regulator</fullName>
    </submittedName>
</protein>
<gene>
    <name evidence="1" type="ORF">HNP97_001695</name>
</gene>
<keyword evidence="1" id="KW-0238">DNA-binding</keyword>
<reference evidence="1 2" key="1">
    <citation type="submission" date="2020-08" db="EMBL/GenBank/DDBJ databases">
        <title>Genomic Encyclopedia of Type Strains, Phase IV (KMG-V): Genome sequencing to study the core and pangenomes of soil and plant-associated prokaryotes.</title>
        <authorList>
            <person name="Whitman W."/>
        </authorList>
    </citation>
    <scope>NUCLEOTIDE SEQUENCE [LARGE SCALE GENOMIC DNA]</scope>
    <source>
        <strain evidence="1 2">DSM 7078</strain>
    </source>
</reference>
<organism evidence="1 2">
    <name type="scientific">Methanococcus maripaludis</name>
    <name type="common">Methanococcus deltae</name>
    <dbReference type="NCBI Taxonomy" id="39152"/>
    <lineage>
        <taxon>Archaea</taxon>
        <taxon>Methanobacteriati</taxon>
        <taxon>Methanobacteriota</taxon>
        <taxon>Methanomada group</taxon>
        <taxon>Methanococci</taxon>
        <taxon>Methanococcales</taxon>
        <taxon>Methanococcaceae</taxon>
        <taxon>Methanococcus</taxon>
    </lineage>
</organism>
<dbReference type="InterPro" id="IPR036388">
    <property type="entry name" value="WH-like_DNA-bd_sf"/>
</dbReference>
<sequence length="96" mass="11471">MILKMINKKHVKEILYVLNKFNELYFAQICNNIPKAHKNSINRTLQELCDFKMLSKREEGTAKLSKTFYSITDLGKESLKFYELEKEMENKYKITE</sequence>
<dbReference type="Proteomes" id="UP000584706">
    <property type="component" value="Unassembled WGS sequence"/>
</dbReference>
<dbReference type="Gene3D" id="1.10.10.10">
    <property type="entry name" value="Winged helix-like DNA-binding domain superfamily/Winged helix DNA-binding domain"/>
    <property type="match status" value="1"/>
</dbReference>
<name>A0A7J9S669_METMI</name>
<dbReference type="InterPro" id="IPR036390">
    <property type="entry name" value="WH_DNA-bd_sf"/>
</dbReference>
<proteinExistence type="predicted"/>
<evidence type="ECO:0000313" key="1">
    <source>
        <dbReference type="EMBL" id="MBB6068182.1"/>
    </source>
</evidence>
<comment type="caution">
    <text evidence="1">The sequence shown here is derived from an EMBL/GenBank/DDBJ whole genome shotgun (WGS) entry which is preliminary data.</text>
</comment>
<dbReference type="EMBL" id="JACHIQ010000003">
    <property type="protein sequence ID" value="MBB6068182.1"/>
    <property type="molecule type" value="Genomic_DNA"/>
</dbReference>